<gene>
    <name evidence="1" type="ORF">UFOVP1009_12</name>
</gene>
<organism evidence="1">
    <name type="scientific">uncultured Caudovirales phage</name>
    <dbReference type="NCBI Taxonomy" id="2100421"/>
    <lineage>
        <taxon>Viruses</taxon>
        <taxon>Duplodnaviria</taxon>
        <taxon>Heunggongvirae</taxon>
        <taxon>Uroviricota</taxon>
        <taxon>Caudoviricetes</taxon>
        <taxon>Peduoviridae</taxon>
        <taxon>Maltschvirus</taxon>
        <taxon>Maltschvirus maltsch</taxon>
    </lineage>
</organism>
<dbReference type="EMBL" id="LR796957">
    <property type="protein sequence ID" value="CAB4177901.1"/>
    <property type="molecule type" value="Genomic_DNA"/>
</dbReference>
<reference evidence="1" key="1">
    <citation type="submission" date="2020-05" db="EMBL/GenBank/DDBJ databases">
        <authorList>
            <person name="Chiriac C."/>
            <person name="Salcher M."/>
            <person name="Ghai R."/>
            <person name="Kavagutti S V."/>
        </authorList>
    </citation>
    <scope>NUCLEOTIDE SEQUENCE</scope>
</reference>
<proteinExistence type="predicted"/>
<name>A0A6J5Q8P1_9CAUD</name>
<accession>A0A6J5Q8P1</accession>
<protein>
    <submittedName>
        <fullName evidence="1">Uncharacterized protein</fullName>
    </submittedName>
</protein>
<sequence>MIDLNEEQLRILYDLRISPVMGVIQNIQDDCVVQLKRLMDISDTPEEVFSLSKQIKGIENLMNNINRYHDDYVDNFLNKVNN</sequence>
<evidence type="ECO:0000313" key="1">
    <source>
        <dbReference type="EMBL" id="CAB4177901.1"/>
    </source>
</evidence>